<protein>
    <submittedName>
        <fullName evidence="3">Ground-like domain-containing protein</fullName>
    </submittedName>
</protein>
<evidence type="ECO:0000313" key="2">
    <source>
        <dbReference type="Proteomes" id="UP000038045"/>
    </source>
</evidence>
<accession>A0A0N4ZCL8</accession>
<evidence type="ECO:0000256" key="1">
    <source>
        <dbReference type="SAM" id="SignalP"/>
    </source>
</evidence>
<dbReference type="WBParaSite" id="PTRK_0000527100.1">
    <property type="protein sequence ID" value="PTRK_0000527100.1"/>
    <property type="gene ID" value="PTRK_0000527100"/>
</dbReference>
<organism evidence="2 3">
    <name type="scientific">Parastrongyloides trichosuri</name>
    <name type="common">Possum-specific nematode worm</name>
    <dbReference type="NCBI Taxonomy" id="131310"/>
    <lineage>
        <taxon>Eukaryota</taxon>
        <taxon>Metazoa</taxon>
        <taxon>Ecdysozoa</taxon>
        <taxon>Nematoda</taxon>
        <taxon>Chromadorea</taxon>
        <taxon>Rhabditida</taxon>
        <taxon>Tylenchina</taxon>
        <taxon>Panagrolaimomorpha</taxon>
        <taxon>Strongyloidoidea</taxon>
        <taxon>Strongyloididae</taxon>
        <taxon>Parastrongyloides</taxon>
    </lineage>
</organism>
<feature type="signal peptide" evidence="1">
    <location>
        <begin position="1"/>
        <end position="18"/>
    </location>
</feature>
<name>A0A0N4ZCL8_PARTI</name>
<keyword evidence="1" id="KW-0732">Signal</keyword>
<sequence length="551" mass="61052">MIFIGILTLISSLQYTYACIGGTAPASCCSNGCANSPRTGCASARPIVAYQTQQSPQYMNSQYIAPGQSHNTYAQVPQPYAKPNPLYVSNQYYSSGISQQSYIPPIPQQIYSQPQQQYVPFQQQYYSGPSSQPSYINTIPTVSGNYETAKAIYQTGQETVSKYQTFNLDKSNPVPSNIPNPVSKQIKPQEAVKDTFVTTNNFPSVTENKVVNHNSQGVDNSNIITQNYNEQEKKEITQNVIKTDEKINIHTTANQISKSIVEVSPSATNVEEIDYHDQESEPEVTSKETIMKTNVVPFTNEVMPPNPPAVGSQLDGKVETVQVSVVAPKGPEVQFSNNEKIYTEEKHEVVHAPGVSDEKVEEISDNVHIGEANRFNNNNNIQQVPEIIEHTKVIENILTNENFEKTEPTNSLKYEDISTKEILSSSPTTEKIDPTINTSMSISTTEELKQENVTKTVLDTPTVAEISTVGEVSTVAEIPTPALVPLLVETSVAAETPTVADVYTPKIVVENTDGTVYEEPTTIKITTVKPIVITEPERSYRIRRIYFRHRN</sequence>
<evidence type="ECO:0000313" key="3">
    <source>
        <dbReference type="WBParaSite" id="PTRK_0000527100.1"/>
    </source>
</evidence>
<proteinExistence type="predicted"/>
<dbReference type="AlphaFoldDB" id="A0A0N4ZCL8"/>
<reference evidence="3" key="1">
    <citation type="submission" date="2017-02" db="UniProtKB">
        <authorList>
            <consortium name="WormBaseParasite"/>
        </authorList>
    </citation>
    <scope>IDENTIFICATION</scope>
</reference>
<keyword evidence="2" id="KW-1185">Reference proteome</keyword>
<dbReference type="Proteomes" id="UP000038045">
    <property type="component" value="Unplaced"/>
</dbReference>
<feature type="chain" id="PRO_5005891499" evidence="1">
    <location>
        <begin position="19"/>
        <end position="551"/>
    </location>
</feature>